<evidence type="ECO:0000313" key="9">
    <source>
        <dbReference type="Proteomes" id="UP000280685"/>
    </source>
</evidence>
<keyword evidence="3 7" id="KW-0812">Transmembrane</keyword>
<name>A0ABY6S567_PODCO</name>
<evidence type="ECO:0000256" key="6">
    <source>
        <dbReference type="SAM" id="MobiDB-lite"/>
    </source>
</evidence>
<evidence type="ECO:0000256" key="5">
    <source>
        <dbReference type="ARBA" id="ARBA00023136"/>
    </source>
</evidence>
<evidence type="ECO:0000313" key="8">
    <source>
        <dbReference type="EMBL" id="VBB76743.1"/>
    </source>
</evidence>
<evidence type="ECO:0000256" key="3">
    <source>
        <dbReference type="ARBA" id="ARBA00022692"/>
    </source>
</evidence>
<keyword evidence="5 7" id="KW-0472">Membrane</keyword>
<feature type="transmembrane region" description="Helical" evidence="7">
    <location>
        <begin position="86"/>
        <end position="109"/>
    </location>
</feature>
<organism evidence="8 9">
    <name type="scientific">Podospora comata</name>
    <dbReference type="NCBI Taxonomy" id="48703"/>
    <lineage>
        <taxon>Eukaryota</taxon>
        <taxon>Fungi</taxon>
        <taxon>Dikarya</taxon>
        <taxon>Ascomycota</taxon>
        <taxon>Pezizomycotina</taxon>
        <taxon>Sordariomycetes</taxon>
        <taxon>Sordariomycetidae</taxon>
        <taxon>Sordariales</taxon>
        <taxon>Podosporaceae</taxon>
        <taxon>Podospora</taxon>
    </lineage>
</organism>
<dbReference type="PANTHER" id="PTHR20855:SF52">
    <property type="entry name" value="ADIPONECTIN RECEPTOR PROTEIN"/>
    <property type="match status" value="1"/>
</dbReference>
<feature type="region of interest" description="Disordered" evidence="6">
    <location>
        <begin position="1"/>
        <end position="24"/>
    </location>
</feature>
<dbReference type="PANTHER" id="PTHR20855">
    <property type="entry name" value="ADIPOR/PROGESTIN RECEPTOR-RELATED"/>
    <property type="match status" value="1"/>
</dbReference>
<reference evidence="8" key="1">
    <citation type="submission" date="2018-02" db="EMBL/GenBank/DDBJ databases">
        <authorList>
            <person name="Silar P."/>
        </authorList>
    </citation>
    <scope>NUCLEOTIDE SEQUENCE [LARGE SCALE GENOMIC DNA]</scope>
    <source>
        <strain evidence="8">T</strain>
    </source>
</reference>
<dbReference type="Pfam" id="PF03006">
    <property type="entry name" value="HlyIII"/>
    <property type="match status" value="1"/>
</dbReference>
<evidence type="ECO:0008006" key="10">
    <source>
        <dbReference type="Google" id="ProtNLM"/>
    </source>
</evidence>
<gene>
    <name evidence="8" type="ORF">PODCO_301510</name>
</gene>
<keyword evidence="4 7" id="KW-1133">Transmembrane helix</keyword>
<evidence type="ECO:0000256" key="4">
    <source>
        <dbReference type="ARBA" id="ARBA00022989"/>
    </source>
</evidence>
<evidence type="ECO:0000256" key="1">
    <source>
        <dbReference type="ARBA" id="ARBA00004141"/>
    </source>
</evidence>
<sequence>MPGPAKQNPGTAGPGSGSGLRKRRPSLTETIVQTATDIEHRLELLLFDQLEPWRRDNPSILRGYRPTSYSFRASFRSLFYLHNESVNIWSHLLGAFFSVILATYLYRLIHPRFDTASSADILVFSCFFAGAFLCLGMSATYHAISNHSDKVAKWGNKLDYTGIVFLIVGSYVPALWYGFWCEPGKLTVYLGAVSFSSIFLEGLLFRRTCAGGHKVDRGESAVLKNWAGIVQRWKGKCVCLLVRLWGKSV</sequence>
<comment type="similarity">
    <text evidence="2">Belongs to the ADIPOR family.</text>
</comment>
<protein>
    <recommendedName>
        <fullName evidence="10">Adiponectin receptor protein</fullName>
    </recommendedName>
</protein>
<dbReference type="Proteomes" id="UP000280685">
    <property type="component" value="Chromosome 3"/>
</dbReference>
<proteinExistence type="inferred from homology"/>
<keyword evidence="9" id="KW-1185">Reference proteome</keyword>
<dbReference type="InterPro" id="IPR004254">
    <property type="entry name" value="AdipoR/HlyIII-related"/>
</dbReference>
<feature type="transmembrane region" description="Helical" evidence="7">
    <location>
        <begin position="121"/>
        <end position="139"/>
    </location>
</feature>
<comment type="subcellular location">
    <subcellularLocation>
        <location evidence="1">Membrane</location>
        <topology evidence="1">Multi-pass membrane protein</topology>
    </subcellularLocation>
</comment>
<evidence type="ECO:0000256" key="7">
    <source>
        <dbReference type="SAM" id="Phobius"/>
    </source>
</evidence>
<feature type="transmembrane region" description="Helical" evidence="7">
    <location>
        <begin position="160"/>
        <end position="180"/>
    </location>
</feature>
<accession>A0ABY6S567</accession>
<evidence type="ECO:0000256" key="2">
    <source>
        <dbReference type="ARBA" id="ARBA00007018"/>
    </source>
</evidence>
<dbReference type="EMBL" id="LR026966">
    <property type="protein sequence ID" value="VBB76743.1"/>
    <property type="molecule type" value="Genomic_DNA"/>
</dbReference>